<keyword evidence="2" id="KW-1185">Reference proteome</keyword>
<accession>K1LWQ2</accession>
<reference evidence="1 2" key="1">
    <citation type="submission" date="2012-07" db="EMBL/GenBank/DDBJ databases">
        <title>The Genome Sequence of Facklamia hominis CCUG 36813.</title>
        <authorList>
            <consortium name="The Broad Institute Genome Sequencing Platform"/>
            <person name="Earl A."/>
            <person name="Ward D."/>
            <person name="Feldgarden M."/>
            <person name="Gevers D."/>
            <person name="Huys G."/>
            <person name="Walker B."/>
            <person name="Young S.K."/>
            <person name="Zeng Q."/>
            <person name="Gargeya S."/>
            <person name="Fitzgerald M."/>
            <person name="Haas B."/>
            <person name="Abouelleil A."/>
            <person name="Alvarado L."/>
            <person name="Arachchi H.M."/>
            <person name="Berlin A.M."/>
            <person name="Chapman S.B."/>
            <person name="Goldberg J."/>
            <person name="Griggs A."/>
            <person name="Gujja S."/>
            <person name="Hansen M."/>
            <person name="Howarth C."/>
            <person name="Imamovic A."/>
            <person name="Larimer J."/>
            <person name="McCowen C."/>
            <person name="Montmayeur A."/>
            <person name="Murphy C."/>
            <person name="Neiman D."/>
            <person name="Pearson M."/>
            <person name="Priest M."/>
            <person name="Roberts A."/>
            <person name="Saif S."/>
            <person name="Shea T."/>
            <person name="Sisk P."/>
            <person name="Sykes S."/>
            <person name="Wortman J."/>
            <person name="Nusbaum C."/>
            <person name="Birren B."/>
        </authorList>
    </citation>
    <scope>NUCLEOTIDE SEQUENCE [LARGE SCALE GENOMIC DNA]</scope>
    <source>
        <strain evidence="1 2">CCUG 36813</strain>
    </source>
</reference>
<evidence type="ECO:0008006" key="3">
    <source>
        <dbReference type="Google" id="ProtNLM"/>
    </source>
</evidence>
<sequence length="82" mass="9627">MSLMDVEFDHSALKGRIREMYGTYDNLIPKLSYGETSLSQKLNGKVNFSRKDMLELAKALNIPDTEFSRYFFIVKVRKNERM</sequence>
<proteinExistence type="predicted"/>
<dbReference type="RefSeq" id="WP_006908018.1">
    <property type="nucleotide sequence ID" value="NZ_JH932292.1"/>
</dbReference>
<dbReference type="EMBL" id="AGZD01000007">
    <property type="protein sequence ID" value="EKB54508.1"/>
    <property type="molecule type" value="Genomic_DNA"/>
</dbReference>
<name>K1LWQ2_9LACT</name>
<dbReference type="HOGENOM" id="CLU_066192_46_5_9"/>
<dbReference type="OrthoDB" id="2418220at2"/>
<comment type="caution">
    <text evidence="1">The sequence shown here is derived from an EMBL/GenBank/DDBJ whole genome shotgun (WGS) entry which is preliminary data.</text>
</comment>
<gene>
    <name evidence="1" type="ORF">HMPREF9706_00698</name>
</gene>
<dbReference type="Proteomes" id="UP000004465">
    <property type="component" value="Unassembled WGS sequence"/>
</dbReference>
<evidence type="ECO:0000313" key="1">
    <source>
        <dbReference type="EMBL" id="EKB54508.1"/>
    </source>
</evidence>
<dbReference type="AlphaFoldDB" id="K1LWQ2"/>
<protein>
    <recommendedName>
        <fullName evidence="3">HTH cro/C1-type domain-containing protein</fullName>
    </recommendedName>
</protein>
<evidence type="ECO:0000313" key="2">
    <source>
        <dbReference type="Proteomes" id="UP000004465"/>
    </source>
</evidence>
<dbReference type="Pfam" id="PF05339">
    <property type="entry name" value="DUF739"/>
    <property type="match status" value="1"/>
</dbReference>
<dbReference type="STRING" id="883111.HMPREF9706_00698"/>
<dbReference type="InterPro" id="IPR008003">
    <property type="entry name" value="DUF739"/>
</dbReference>
<organism evidence="1 2">
    <name type="scientific">Facklamia hominis CCUG 36813</name>
    <dbReference type="NCBI Taxonomy" id="883111"/>
    <lineage>
        <taxon>Bacteria</taxon>
        <taxon>Bacillati</taxon>
        <taxon>Bacillota</taxon>
        <taxon>Bacilli</taxon>
        <taxon>Lactobacillales</taxon>
        <taxon>Aerococcaceae</taxon>
        <taxon>Facklamia</taxon>
    </lineage>
</organism>